<dbReference type="KEGG" id="cyp:PCC8801_2850"/>
<dbReference type="RefSeq" id="WP_012596115.1">
    <property type="nucleotide sequence ID" value="NC_011726.1"/>
</dbReference>
<dbReference type="Proteomes" id="UP000008204">
    <property type="component" value="Chromosome"/>
</dbReference>
<evidence type="ECO:0000313" key="2">
    <source>
        <dbReference type="Proteomes" id="UP000008204"/>
    </source>
</evidence>
<dbReference type="AlphaFoldDB" id="B7JUZ7"/>
<proteinExistence type="predicted"/>
<evidence type="ECO:0000313" key="1">
    <source>
        <dbReference type="EMBL" id="ACK66849.1"/>
    </source>
</evidence>
<gene>
    <name evidence="1" type="ordered locus">PCC8801_2850</name>
</gene>
<dbReference type="EMBL" id="CP001287">
    <property type="protein sequence ID" value="ACK66849.1"/>
    <property type="molecule type" value="Genomic_DNA"/>
</dbReference>
<name>B7JUZ7_RIPO1</name>
<organism evidence="1 2">
    <name type="scientific">Rippkaea orientalis (strain PCC 8801 / RF-1)</name>
    <name type="common">Cyanothece sp. (strain PCC 8801)</name>
    <dbReference type="NCBI Taxonomy" id="41431"/>
    <lineage>
        <taxon>Bacteria</taxon>
        <taxon>Bacillati</taxon>
        <taxon>Cyanobacteriota</taxon>
        <taxon>Cyanophyceae</taxon>
        <taxon>Oscillatoriophycideae</taxon>
        <taxon>Chroococcales</taxon>
        <taxon>Aphanothecaceae</taxon>
        <taxon>Rippkaea</taxon>
        <taxon>Rippkaea orientalis</taxon>
    </lineage>
</organism>
<dbReference type="eggNOG" id="ENOG50332SV">
    <property type="taxonomic scope" value="Bacteria"/>
</dbReference>
<sequence>MISLQDAEKLAIDFLMNEWELSESERDWFLVVKSRSIPDSWWYIVEVAIKDLPDKWVIQVYEDGECDPCYTFTSPFYKSNTTIQLTQLPQGIAEVLKEERSGYL</sequence>
<accession>B7JUZ7</accession>
<keyword evidence="2" id="KW-1185">Reference proteome</keyword>
<dbReference type="HOGENOM" id="CLU_2262566_0_0_3"/>
<reference evidence="2" key="1">
    <citation type="journal article" date="2011" name="MBio">
        <title>Novel metabolic attributes of the genus Cyanothece, comprising a group of unicellular nitrogen-fixing Cyanobacteria.</title>
        <authorList>
            <person name="Bandyopadhyay A."/>
            <person name="Elvitigala T."/>
            <person name="Welsh E."/>
            <person name="Stockel J."/>
            <person name="Liberton M."/>
            <person name="Min H."/>
            <person name="Sherman L.A."/>
            <person name="Pakrasi H.B."/>
        </authorList>
    </citation>
    <scope>NUCLEOTIDE SEQUENCE [LARGE SCALE GENOMIC DNA]</scope>
    <source>
        <strain evidence="2">PCC 8801</strain>
    </source>
</reference>
<dbReference type="OrthoDB" id="531397at2"/>
<protein>
    <submittedName>
        <fullName evidence="1">Uncharacterized protein</fullName>
    </submittedName>
</protein>
<dbReference type="STRING" id="41431.PCC8801_2850"/>